<evidence type="ECO:0000313" key="2">
    <source>
        <dbReference type="EMBL" id="MCV9388591.1"/>
    </source>
</evidence>
<dbReference type="NCBIfam" id="NF041384">
    <property type="entry name" value="YHS_seleno_dom"/>
    <property type="match status" value="1"/>
</dbReference>
<dbReference type="Proteomes" id="UP001300692">
    <property type="component" value="Unassembled WGS sequence"/>
</dbReference>
<feature type="chain" id="PRO_5046940246" evidence="1">
    <location>
        <begin position="19"/>
        <end position="154"/>
    </location>
</feature>
<dbReference type="RefSeq" id="WP_264139468.1">
    <property type="nucleotide sequence ID" value="NZ_JAOYOD010000001.1"/>
</dbReference>
<dbReference type="EMBL" id="JAOYOD010000001">
    <property type="protein sequence ID" value="MCV9388591.1"/>
    <property type="molecule type" value="Genomic_DNA"/>
</dbReference>
<keyword evidence="1" id="KW-0732">Signal</keyword>
<evidence type="ECO:0000313" key="3">
    <source>
        <dbReference type="Proteomes" id="UP001300692"/>
    </source>
</evidence>
<proteinExistence type="predicted"/>
<dbReference type="PROSITE" id="PS51257">
    <property type="entry name" value="PROKAR_LIPOPROTEIN"/>
    <property type="match status" value="1"/>
</dbReference>
<evidence type="ECO:0000256" key="1">
    <source>
        <dbReference type="SAM" id="SignalP"/>
    </source>
</evidence>
<organism evidence="2 3">
    <name type="scientific">Reichenbachiella ulvae</name>
    <dbReference type="NCBI Taxonomy" id="2980104"/>
    <lineage>
        <taxon>Bacteria</taxon>
        <taxon>Pseudomonadati</taxon>
        <taxon>Bacteroidota</taxon>
        <taxon>Cytophagia</taxon>
        <taxon>Cytophagales</taxon>
        <taxon>Reichenbachiellaceae</taxon>
        <taxon>Reichenbachiella</taxon>
    </lineage>
</organism>
<comment type="caution">
    <text evidence="2">The sequence shown here is derived from an EMBL/GenBank/DDBJ whole genome shotgun (WGS) entry which is preliminary data.</text>
</comment>
<gene>
    <name evidence="2" type="ORF">N7U62_18035</name>
</gene>
<reference evidence="2 3" key="1">
    <citation type="submission" date="2022-10" db="EMBL/GenBank/DDBJ databases">
        <title>Comparative genomics and taxonomic characterization of three novel marine species of genus Reichenbachiella exhibiting antioxidant and polysaccharide degradation activities.</title>
        <authorList>
            <person name="Muhammad N."/>
            <person name="Lee Y.-J."/>
            <person name="Ko J."/>
            <person name="Kim S.-G."/>
        </authorList>
    </citation>
    <scope>NUCLEOTIDE SEQUENCE [LARGE SCALE GENOMIC DNA]</scope>
    <source>
        <strain evidence="2 3">ABR2-5</strain>
    </source>
</reference>
<sequence>MRKLFFSFALLIFLAACSEEAPKNKIFAIHGVAIDGYDPVAYFESGEAILGDPSLRVDRGDVTYHFLNGDNQLLFEKNPEKYLPAYGGWCAYAIAENNTKMQPDPTLWKIQDGKLLLFYDDWTSKITGSLLEEWETQPEEYEEKADANWSKMHP</sequence>
<name>A0ABT3CYE5_9BACT</name>
<protein>
    <submittedName>
        <fullName evidence="2">YHS domain protein</fullName>
    </submittedName>
</protein>
<accession>A0ABT3CYE5</accession>
<keyword evidence="3" id="KW-1185">Reference proteome</keyword>
<feature type="signal peptide" evidence="1">
    <location>
        <begin position="1"/>
        <end position="18"/>
    </location>
</feature>